<comment type="cofactor">
    <cofactor evidence="3">
        <name>Mg(2+)</name>
        <dbReference type="ChEBI" id="CHEBI:18420"/>
    </cofactor>
    <text evidence="3">Binds 1 Mg(2+) ion.</text>
</comment>
<dbReference type="SMART" id="SM00098">
    <property type="entry name" value="alkPPc"/>
    <property type="match status" value="1"/>
</dbReference>
<dbReference type="Gene3D" id="3.40.720.10">
    <property type="entry name" value="Alkaline Phosphatase, subunit A"/>
    <property type="match status" value="1"/>
</dbReference>
<dbReference type="Proteomes" id="UP000596099">
    <property type="component" value="Chromosome"/>
</dbReference>
<evidence type="ECO:0000313" key="4">
    <source>
        <dbReference type="EMBL" id="BCP66608.1"/>
    </source>
</evidence>
<dbReference type="GO" id="GO:0046872">
    <property type="term" value="F:metal ion binding"/>
    <property type="evidence" value="ECO:0007669"/>
    <property type="project" value="UniProtKB-KW"/>
</dbReference>
<evidence type="ECO:0000256" key="1">
    <source>
        <dbReference type="ARBA" id="ARBA00022553"/>
    </source>
</evidence>
<evidence type="ECO:0000256" key="3">
    <source>
        <dbReference type="PIRSR" id="PIRSR601952-2"/>
    </source>
</evidence>
<dbReference type="RefSeq" id="WP_201350845.1">
    <property type="nucleotide sequence ID" value="NZ_AP024270.1"/>
</dbReference>
<dbReference type="PANTHER" id="PTHR11596">
    <property type="entry name" value="ALKALINE PHOSPHATASE"/>
    <property type="match status" value="1"/>
</dbReference>
<dbReference type="InterPro" id="IPR001952">
    <property type="entry name" value="Alkaline_phosphatase"/>
</dbReference>
<reference evidence="5" key="1">
    <citation type="submission" date="2021-01" db="EMBL/GenBank/DDBJ databases">
        <title>Complete Genome Sequence of Thermus thermophilus Strain HB5018, Isolated from Mine Onsen Hot Spring.</title>
        <authorList>
            <person name="Miyazaki K."/>
            <person name="Moriya T."/>
            <person name="Nemoto N."/>
            <person name="Oshima T."/>
            <person name="Yura K."/>
            <person name="Bessho Y."/>
        </authorList>
    </citation>
    <scope>NUCLEOTIDE SEQUENCE [LARGE SCALE GENOMIC DNA]</scope>
    <source>
        <strain evidence="5">HB5018</strain>
    </source>
</reference>
<name>A0A7R7YIS4_THETH</name>
<gene>
    <name evidence="4" type="ORF">TthHB5018_15420</name>
</gene>
<feature type="binding site" evidence="3">
    <location>
        <position position="382"/>
    </location>
    <ligand>
        <name>Mg(2+)</name>
        <dbReference type="ChEBI" id="CHEBI:18420"/>
    </ligand>
</feature>
<feature type="binding site" evidence="3">
    <location>
        <position position="55"/>
    </location>
    <ligand>
        <name>Zn(2+)</name>
        <dbReference type="ChEBI" id="CHEBI:29105"/>
        <label>2</label>
    </ligand>
</feature>
<protein>
    <submittedName>
        <fullName evidence="4">Alkaline phosphatase</fullName>
    </submittedName>
</protein>
<feature type="active site" description="Phosphoserine intermediate" evidence="2">
    <location>
        <position position="99"/>
    </location>
</feature>
<feature type="binding site" evidence="3">
    <location>
        <position position="55"/>
    </location>
    <ligand>
        <name>Mg(2+)</name>
        <dbReference type="ChEBI" id="CHEBI:18420"/>
    </ligand>
</feature>
<dbReference type="Pfam" id="PF00245">
    <property type="entry name" value="Alk_phosphatase"/>
    <property type="match status" value="1"/>
</dbReference>
<evidence type="ECO:0000313" key="5">
    <source>
        <dbReference type="Proteomes" id="UP000596099"/>
    </source>
</evidence>
<dbReference type="SUPFAM" id="SSF53649">
    <property type="entry name" value="Alkaline phosphatase-like"/>
    <property type="match status" value="1"/>
</dbReference>
<evidence type="ECO:0000256" key="2">
    <source>
        <dbReference type="PIRSR" id="PIRSR601952-1"/>
    </source>
</evidence>
<keyword evidence="1" id="KW-0597">Phosphoprotein</keyword>
<proteinExistence type="predicted"/>
<dbReference type="EMBL" id="AP024270">
    <property type="protein sequence ID" value="BCP66608.1"/>
    <property type="molecule type" value="Genomic_DNA"/>
</dbReference>
<dbReference type="GO" id="GO:0004035">
    <property type="term" value="F:alkaline phosphatase activity"/>
    <property type="evidence" value="ECO:0007669"/>
    <property type="project" value="TreeGrafter"/>
</dbReference>
<keyword evidence="3" id="KW-0479">Metal-binding</keyword>
<organism evidence="4 5">
    <name type="scientific">Thermus thermophilus</name>
    <dbReference type="NCBI Taxonomy" id="274"/>
    <lineage>
        <taxon>Bacteria</taxon>
        <taxon>Thermotogati</taxon>
        <taxon>Deinococcota</taxon>
        <taxon>Deinococci</taxon>
        <taxon>Thermales</taxon>
        <taxon>Thermaceae</taxon>
        <taxon>Thermus</taxon>
    </lineage>
</organism>
<dbReference type="AlphaFoldDB" id="A0A7R7YIS4"/>
<dbReference type="InterPro" id="IPR017850">
    <property type="entry name" value="Alkaline_phosphatase_core_sf"/>
</dbReference>
<keyword evidence="3" id="KW-0862">Zinc</keyword>
<feature type="binding site" evidence="3">
    <location>
        <position position="429"/>
    </location>
    <ligand>
        <name>Zn(2+)</name>
        <dbReference type="ChEBI" id="CHEBI:29105"/>
        <label>2</label>
    </ligand>
</feature>
<dbReference type="PANTHER" id="PTHR11596:SF5">
    <property type="entry name" value="ALKALINE PHOSPHATASE"/>
    <property type="match status" value="1"/>
</dbReference>
<accession>A0A7R7YIS4</accession>
<sequence length="565" mass="60701">MKRLGLAKAGLAMGAAALFLAILGLGSARMDATDPGRVPSTRVFPTGNVIFFHPDGSGLNHWAAARLYFKGPDGLLNWDRLRYMAVYRGHMNNTLTGTSNGGATTHAFGYKVDGLGSFGKDGDGNLNPPTDRAIRSLSDYPGSIMREAANAGIPVGIVNDGHIAEPGTGAFLAEVGNRDNWQEITRQIIMGRPGMKDTAPWVVMGGGEADTRPKGATLLHRNVNQERGQPVNSRTSLRADDLDLEDYWNRQGSGNPSNDPLQGDDWIVVKTRAEFERLRQALRANPNYAPRVLGIFAYQDLFNDRNEEDLIQRGFVRPGLQPGQVGPNNQSRIVLWGDYDPAQPGYNPPTFAEMVEVAITILDRAARQQPRPENRRFFLVAEQEAVDNFGNNDNAVGVLHALKDTDDAIGTALAYLARNPNTLILTAADSDAGGLQVVAPNRSGVTPPTTVVPAGQETDKAGSVSVNPAAGAASVSAPVDGVEGRGTPLFLSAPDAFGKRMQFGVAWAGSPDFHGGILSRAAGLNASTLNSLFYSRFDNIDVYRLMHATLFGRLLDYPTTLAPTR</sequence>
<comment type="cofactor">
    <cofactor evidence="3">
        <name>Zn(2+)</name>
        <dbReference type="ChEBI" id="CHEBI:29105"/>
    </cofactor>
    <text evidence="3">Binds 2 Zn(2+) ions.</text>
</comment>
<keyword evidence="3" id="KW-0460">Magnesium</keyword>
<feature type="binding site" evidence="3">
    <location>
        <position position="387"/>
    </location>
    <ligand>
        <name>Zn(2+)</name>
        <dbReference type="ChEBI" id="CHEBI:29105"/>
        <label>2</label>
    </ligand>
</feature>